<dbReference type="EMBL" id="NAJM01000010">
    <property type="protein sequence ID" value="RVX72898.1"/>
    <property type="molecule type" value="Genomic_DNA"/>
</dbReference>
<feature type="compositionally biased region" description="Polar residues" evidence="1">
    <location>
        <begin position="936"/>
        <end position="948"/>
    </location>
</feature>
<dbReference type="OrthoDB" id="166746at2759"/>
<gene>
    <name evidence="2" type="ORF">B0A52_03251</name>
</gene>
<dbReference type="CDD" id="cd21552">
    <property type="entry name" value="VEFS-box_ctSUZ12-like"/>
    <property type="match status" value="1"/>
</dbReference>
<feature type="region of interest" description="Disordered" evidence="1">
    <location>
        <begin position="356"/>
        <end position="422"/>
    </location>
</feature>
<feature type="compositionally biased region" description="Polar residues" evidence="1">
    <location>
        <begin position="835"/>
        <end position="848"/>
    </location>
</feature>
<dbReference type="Proteomes" id="UP000288859">
    <property type="component" value="Unassembled WGS sequence"/>
</dbReference>
<feature type="compositionally biased region" description="Polar residues" evidence="1">
    <location>
        <begin position="103"/>
        <end position="129"/>
    </location>
</feature>
<accession>A0A438NAU6</accession>
<sequence length="1043" mass="117375">MLSANSDINNTRPDRRFRYAAGDFGFEILRSRTRANSFLQKNIDLFLDTHQRRLQNTLSQNSLQSQGIGTASNSHCPEIPDQAFETSRHSIASSNMRGRGAAVNSQQATPQSQGGVAGNGPTTGPDSNARSSTSRRSLRQLDHQNFQPESSKQLVIDLKNIRKKLNFKTNWPQDDERSAKRRKRDQIRCKCHLTVWDNRDGASESSLRALTKDCWVTPLETAADGFFVDIELSSPFILTPQDLMVTRQTKHGLITSIIDKYFMEIKLLPCRPGGIWPPIPTLGKSDGDQYAPHVKTDSGELQGALSARYMRLPYPPERDVALSVYFLFGGITYRTKYGLQVFSEWQPAKFPQPPNGIDLAYFKPEAPPSPPTVGRRSKTRTKSNGPVVLPDQRNNHSSGANKRKAGPDPTTRNSSDSYGTPITPEVSYTFAPACSTDFNQTRPRATVEGYRCVTCSRWKADRLEKLLFHLSTCHSKYIFEVQEARERQSQTKTSRVEIKVDLATPPAVKRDHSSKKLGLSKRIALRYNQAALQRFSAAQRPGSASFTQGAEERPFEEPRDIPPYDHDRLDEKEFSWSAPRQAFDLPAYANGDRNWVGGKPTRPLTVKANVPGPKNGGKPLRPSEVPDFRKPNYKRHAPVSLSSTGMGQQPSYTSISHRPLSPSEEPLSETDDEIDNEWQIQQHLEDLDHFAAKAKWSDQERDFRKRWDRHRMEERYEHASYISNSLVRFVRKNQQWLAKADHKLLSVFFDFLDRLKSQRRITDDFVVDLSEMIYLTPAKEPAGNSVVGNGIRSHGARPSSLDNNCGRATSPLPEDDDIALQLSLQPNRLLDPSKRNASSEASPSKSNRPQLGFCGSCFKQIDVPAINGTFCTNEYCSSPGIMYHAKCVETLSGGEKAKNKAVDLDEWKCKRCVPESSTANEVSNPTHQEPPVRLSSEGQSPLRSNGIQGQPRESAVPQRPDRQYLYALRLDGQYDQTRYQMEAISPNRSPLGNGSIFGRPQDEGFDVRRQMDKLKNLTQPKSLLSRVDIIDCGSSVEDEDRMF</sequence>
<feature type="region of interest" description="Disordered" evidence="1">
    <location>
        <begin position="536"/>
        <end position="565"/>
    </location>
</feature>
<reference evidence="2 3" key="1">
    <citation type="submission" date="2017-03" db="EMBL/GenBank/DDBJ databases">
        <title>Genomes of endolithic fungi from Antarctica.</title>
        <authorList>
            <person name="Coleine C."/>
            <person name="Masonjones S."/>
            <person name="Stajich J.E."/>
        </authorList>
    </citation>
    <scope>NUCLEOTIDE SEQUENCE [LARGE SCALE GENOMIC DNA]</scope>
    <source>
        <strain evidence="2 3">CCFEE 6314</strain>
    </source>
</reference>
<evidence type="ECO:0000256" key="1">
    <source>
        <dbReference type="SAM" id="MobiDB-lite"/>
    </source>
</evidence>
<evidence type="ECO:0000313" key="3">
    <source>
        <dbReference type="Proteomes" id="UP000288859"/>
    </source>
</evidence>
<dbReference type="VEuPathDB" id="FungiDB:PV10_04030"/>
<proteinExistence type="predicted"/>
<feature type="region of interest" description="Disordered" evidence="1">
    <location>
        <begin position="60"/>
        <end position="80"/>
    </location>
</feature>
<feature type="compositionally biased region" description="Polar residues" evidence="1">
    <location>
        <begin position="640"/>
        <end position="656"/>
    </location>
</feature>
<feature type="compositionally biased region" description="Polar residues" evidence="1">
    <location>
        <begin position="915"/>
        <end position="927"/>
    </location>
</feature>
<evidence type="ECO:0000313" key="2">
    <source>
        <dbReference type="EMBL" id="RVX72898.1"/>
    </source>
</evidence>
<dbReference type="AlphaFoldDB" id="A0A438NAU6"/>
<feature type="region of interest" description="Disordered" evidence="1">
    <location>
        <begin position="829"/>
        <end position="848"/>
    </location>
</feature>
<organism evidence="2 3">
    <name type="scientific">Exophiala mesophila</name>
    <name type="common">Black yeast-like fungus</name>
    <dbReference type="NCBI Taxonomy" id="212818"/>
    <lineage>
        <taxon>Eukaryota</taxon>
        <taxon>Fungi</taxon>
        <taxon>Dikarya</taxon>
        <taxon>Ascomycota</taxon>
        <taxon>Pezizomycotina</taxon>
        <taxon>Eurotiomycetes</taxon>
        <taxon>Chaetothyriomycetidae</taxon>
        <taxon>Chaetothyriales</taxon>
        <taxon>Herpotrichiellaceae</taxon>
        <taxon>Exophiala</taxon>
    </lineage>
</organism>
<feature type="region of interest" description="Disordered" evidence="1">
    <location>
        <begin position="789"/>
        <end position="808"/>
    </location>
</feature>
<feature type="region of interest" description="Disordered" evidence="1">
    <location>
        <begin position="915"/>
        <end position="961"/>
    </location>
</feature>
<feature type="region of interest" description="Disordered" evidence="1">
    <location>
        <begin position="93"/>
        <end position="146"/>
    </location>
</feature>
<feature type="region of interest" description="Disordered" evidence="1">
    <location>
        <begin position="591"/>
        <end position="671"/>
    </location>
</feature>
<comment type="caution">
    <text evidence="2">The sequence shown here is derived from an EMBL/GenBank/DDBJ whole genome shotgun (WGS) entry which is preliminary data.</text>
</comment>
<name>A0A438NAU6_EXOME</name>
<feature type="compositionally biased region" description="Polar residues" evidence="1">
    <location>
        <begin position="410"/>
        <end position="420"/>
    </location>
</feature>
<protein>
    <submittedName>
        <fullName evidence="2">Uncharacterized protein</fullName>
    </submittedName>
</protein>
<feature type="compositionally biased region" description="Basic and acidic residues" evidence="1">
    <location>
        <begin position="550"/>
        <end position="565"/>
    </location>
</feature>